<dbReference type="Pfam" id="PF12281">
    <property type="entry name" value="NTP_transf_8"/>
    <property type="match status" value="1"/>
</dbReference>
<dbReference type="AlphaFoldDB" id="A0A6M1SPX1"/>
<reference evidence="2 3" key="1">
    <citation type="submission" date="2020-02" db="EMBL/GenBank/DDBJ databases">
        <authorList>
            <person name="Khan S.A."/>
            <person name="Jeon C.O."/>
            <person name="Chun B.H."/>
        </authorList>
    </citation>
    <scope>NUCLEOTIDE SEQUENCE [LARGE SCALE GENOMIC DNA]</scope>
    <source>
        <strain evidence="2 3">H239</strain>
    </source>
</reference>
<accession>A0A6M1SPX1</accession>
<keyword evidence="3" id="KW-1185">Reference proteome</keyword>
<evidence type="ECO:0000313" key="2">
    <source>
        <dbReference type="EMBL" id="NGP16513.1"/>
    </source>
</evidence>
<protein>
    <recommendedName>
        <fullName evidence="1">Nucleotidyltransferase-like domain-containing protein</fullName>
    </recommendedName>
</protein>
<dbReference type="Proteomes" id="UP000474802">
    <property type="component" value="Unassembled WGS sequence"/>
</dbReference>
<organism evidence="2 3">
    <name type="scientific">Devosia aurantiaca</name>
    <dbReference type="NCBI Taxonomy" id="2714858"/>
    <lineage>
        <taxon>Bacteria</taxon>
        <taxon>Pseudomonadati</taxon>
        <taxon>Pseudomonadota</taxon>
        <taxon>Alphaproteobacteria</taxon>
        <taxon>Hyphomicrobiales</taxon>
        <taxon>Devosiaceae</taxon>
        <taxon>Devosia</taxon>
    </lineage>
</organism>
<proteinExistence type="predicted"/>
<evidence type="ECO:0000259" key="1">
    <source>
        <dbReference type="Pfam" id="PF12281"/>
    </source>
</evidence>
<feature type="domain" description="Nucleotidyltransferase-like" evidence="1">
    <location>
        <begin position="104"/>
        <end position="313"/>
    </location>
</feature>
<reference evidence="2 3" key="2">
    <citation type="submission" date="2020-03" db="EMBL/GenBank/DDBJ databases">
        <title>Devosia chinhatensis sp. nov., isolated from a hexachlorocyclohexane (HCH) dump site in India.</title>
        <authorList>
            <person name="Kumar M."/>
            <person name="Lal R."/>
        </authorList>
    </citation>
    <scope>NUCLEOTIDE SEQUENCE [LARGE SCALE GENOMIC DNA]</scope>
    <source>
        <strain evidence="2 3">H239</strain>
    </source>
</reference>
<evidence type="ECO:0000313" key="3">
    <source>
        <dbReference type="Proteomes" id="UP000474802"/>
    </source>
</evidence>
<dbReference type="EMBL" id="JAALFG010000001">
    <property type="protein sequence ID" value="NGP16513.1"/>
    <property type="molecule type" value="Genomic_DNA"/>
</dbReference>
<dbReference type="InterPro" id="IPR022550">
    <property type="entry name" value="NTP_transf_8"/>
</dbReference>
<sequence length="356" mass="40059">MVERIALPVQTLFAELVERAHAHQLQTEFDVAGRFITRSLNGREYWYFRSAMKAGERTDKYVGPDSEELRRLIKNHETARDDYKQRRQLVTALERTGIKGPDARTGRILEALANAGIFRMRAVVVGTTAYQTYAGLVGAKLAASNAITEDLDLAQFKTISVAVDDEVDVPLLEILQTVDPEFRPVPDTFSPGRNSHYAVGTGYRVDVLTPNRGPDDDALVTLPSIRSDAQPLRFLDFLIFQEVRSVALWGPGIPINVPAPERYALHKLMVSRLRLATKESQTKAQKDLRQAVELIRALMPTRPYELKDLWAELNDRGPRWRQLANEALSLVDAQLGDPDFANEFRQMVEPSGNTYG</sequence>
<dbReference type="PIRSF" id="PIRSF031854">
    <property type="entry name" value="UCP031854"/>
    <property type="match status" value="1"/>
</dbReference>
<gene>
    <name evidence="2" type="ORF">G5575_01380</name>
</gene>
<comment type="caution">
    <text evidence="2">The sequence shown here is derived from an EMBL/GenBank/DDBJ whole genome shotgun (WGS) entry which is preliminary data.</text>
</comment>
<name>A0A6M1SPX1_9HYPH</name>
<dbReference type="InterPro" id="IPR058575">
    <property type="entry name" value="NTP_transf_8_dom"/>
</dbReference>